<gene>
    <name evidence="1" type="ORF">JHL16_15905</name>
</gene>
<evidence type="ECO:0000313" key="1">
    <source>
        <dbReference type="EMBL" id="MBK1867843.1"/>
    </source>
</evidence>
<comment type="caution">
    <text evidence="1">The sequence shown here is derived from an EMBL/GenBank/DDBJ whole genome shotgun (WGS) entry which is preliminary data.</text>
</comment>
<dbReference type="EMBL" id="JAENHL010000007">
    <property type="protein sequence ID" value="MBK1867843.1"/>
    <property type="molecule type" value="Genomic_DNA"/>
</dbReference>
<sequence>MRRLTEARDRAERAYLDIVIHTHEADKLREAGLDASESHRRMKLAENAEQKHLQEMTWILDRLDKL</sequence>
<reference evidence="1" key="1">
    <citation type="submission" date="2021-01" db="EMBL/GenBank/DDBJ databases">
        <authorList>
            <person name="Sun Q."/>
        </authorList>
    </citation>
    <scope>NUCLEOTIDE SEQUENCE</scope>
    <source>
        <strain evidence="1">YIM B02566</strain>
    </source>
</reference>
<organism evidence="1 2">
    <name type="scientific">Taklimakanibacter albus</name>
    <dbReference type="NCBI Taxonomy" id="2800327"/>
    <lineage>
        <taxon>Bacteria</taxon>
        <taxon>Pseudomonadati</taxon>
        <taxon>Pseudomonadota</taxon>
        <taxon>Alphaproteobacteria</taxon>
        <taxon>Hyphomicrobiales</taxon>
        <taxon>Aestuariivirgaceae</taxon>
        <taxon>Taklimakanibacter</taxon>
    </lineage>
</organism>
<name>A0ACC5R5I9_9HYPH</name>
<evidence type="ECO:0000313" key="2">
    <source>
        <dbReference type="Proteomes" id="UP000616151"/>
    </source>
</evidence>
<proteinExistence type="predicted"/>
<keyword evidence="2" id="KW-1185">Reference proteome</keyword>
<protein>
    <submittedName>
        <fullName evidence="1">Uncharacterized protein</fullName>
    </submittedName>
</protein>
<dbReference type="Proteomes" id="UP000616151">
    <property type="component" value="Unassembled WGS sequence"/>
</dbReference>
<accession>A0ACC5R5I9</accession>